<dbReference type="STRING" id="1618607.UY86_C0004G0079"/>
<dbReference type="Gene3D" id="2.60.40.230">
    <property type="entry name" value="Neocarzinostatin-like"/>
    <property type="match status" value="1"/>
</dbReference>
<proteinExistence type="predicted"/>
<accession>A0A0G1Y3L0</accession>
<comment type="caution">
    <text evidence="1">The sequence shown here is derived from an EMBL/GenBank/DDBJ whole genome shotgun (WGS) entry which is preliminary data.</text>
</comment>
<dbReference type="EMBL" id="LCRR01000004">
    <property type="protein sequence ID" value="KKW37750.1"/>
    <property type="molecule type" value="Genomic_DNA"/>
</dbReference>
<protein>
    <recommendedName>
        <fullName evidence="3">IPT/TIG domain-containing protein</fullName>
    </recommendedName>
</protein>
<dbReference type="PATRIC" id="fig|1618607.3.peg.366"/>
<dbReference type="AlphaFoldDB" id="A0A0G1Y3L0"/>
<name>A0A0G1Y3L0_9BACT</name>
<dbReference type="Proteomes" id="UP000033852">
    <property type="component" value="Unassembled WGS sequence"/>
</dbReference>
<organism evidence="1 2">
    <name type="scientific">Candidatus Adlerbacteria bacterium GW2011_GWB1_54_7</name>
    <dbReference type="NCBI Taxonomy" id="1618607"/>
    <lineage>
        <taxon>Bacteria</taxon>
        <taxon>Candidatus Adleribacteriota</taxon>
    </lineage>
</organism>
<evidence type="ECO:0000313" key="2">
    <source>
        <dbReference type="Proteomes" id="UP000033852"/>
    </source>
</evidence>
<reference evidence="1 2" key="1">
    <citation type="journal article" date="2015" name="Nature">
        <title>rRNA introns, odd ribosomes, and small enigmatic genomes across a large radiation of phyla.</title>
        <authorList>
            <person name="Brown C.T."/>
            <person name="Hug L.A."/>
            <person name="Thomas B.C."/>
            <person name="Sharon I."/>
            <person name="Castelle C.J."/>
            <person name="Singh A."/>
            <person name="Wilkins M.J."/>
            <person name="Williams K.H."/>
            <person name="Banfield J.F."/>
        </authorList>
    </citation>
    <scope>NUCLEOTIDE SEQUENCE [LARGE SCALE GENOMIC DNA]</scope>
</reference>
<sequence length="636" mass="63710">MYAQKSLWAPIAGAAVGLLLLLAPVAITLAAAPSISYSASGNTPFSTITLGGNGFSPGENVSLMFGLNSTIAAADASGNFSGATLQIPNVPSGTYVLLAVGQTSGMVAFNYFWVGSFYPTANPSGWYIAPGSNLTWSGSGWAAGETIHVMQDSTTVATFPADGSGAFSAQGGSTIPYSFSNSVVLYSVHGASSGATVNLFLAIADLYPWANPSTWYATPGAPVTWSGGGFGPSEMINVMLGSSTVTSFAADVMGGFSGMGSTTLPFGSSPANFSLIGASSDAAVDTPIMLAGFYPSLSPSSYYAAPGAVISLDGTGFAANELITVNVDGAPTSTMANGLGAFSIPSLQLPSTPNTTLTIGATGGMSGALTSFVMTIGQYFPNITPSTYYAFPGDTITFSGTGLAPGETLTVSGAANGSVAVNSSGAFSGANYILPAPGTATYTFTGSQSGGAWSFPITVAERFAAIWFDNYWGVGGSPLTIFGSGFGSGENVNFSTGTTTFATGAADASGNILHATAMPFAPAGPLTITGMGVTSGASTATATNIAPIYPTLQFGSYAIAPGGSINVIGSGYLPSDPIEVAVDGTVIYGFTADLSGAFNNSGAILPSLPEGLHDITVRGTHSFNTIVITIWVLASP</sequence>
<gene>
    <name evidence="1" type="ORF">UY86_C0004G0079</name>
</gene>
<evidence type="ECO:0008006" key="3">
    <source>
        <dbReference type="Google" id="ProtNLM"/>
    </source>
</evidence>
<evidence type="ECO:0000313" key="1">
    <source>
        <dbReference type="EMBL" id="KKW37750.1"/>
    </source>
</evidence>